<organism evidence="2 3">
    <name type="scientific">Saitozyma podzolica</name>
    <dbReference type="NCBI Taxonomy" id="1890683"/>
    <lineage>
        <taxon>Eukaryota</taxon>
        <taxon>Fungi</taxon>
        <taxon>Dikarya</taxon>
        <taxon>Basidiomycota</taxon>
        <taxon>Agaricomycotina</taxon>
        <taxon>Tremellomycetes</taxon>
        <taxon>Tremellales</taxon>
        <taxon>Trimorphomycetaceae</taxon>
        <taxon>Saitozyma</taxon>
    </lineage>
</organism>
<protein>
    <recommendedName>
        <fullName evidence="1">Cupin type-2 domain-containing protein</fullName>
    </recommendedName>
</protein>
<gene>
    <name evidence="2" type="ORF">EHS25_006431</name>
</gene>
<dbReference type="InterPro" id="IPR013096">
    <property type="entry name" value="Cupin_2"/>
</dbReference>
<dbReference type="PANTHER" id="PTHR36156:SF2">
    <property type="entry name" value="CUPIN TYPE-2 DOMAIN-CONTAINING PROTEIN"/>
    <property type="match status" value="1"/>
</dbReference>
<sequence length="166" mass="18123">MPSLPNPLPPVVRHLTSIAPSGKCIFAPPRLTQLIPKAVLPDGRVPGRFANLFVTDKWKPDVRNPDLSEGENGSKLLVSMGGANFRVTDIAPRTKGKMHSTPSLDFLVVHKGKVTLHLDSGEKAVINEGEAIVQRGTVHAWENESETEWARMFVVLLDADGAVQHH</sequence>
<accession>A0A427YRN3</accession>
<dbReference type="SUPFAM" id="SSF51182">
    <property type="entry name" value="RmlC-like cupins"/>
    <property type="match status" value="1"/>
</dbReference>
<evidence type="ECO:0000313" key="2">
    <source>
        <dbReference type="EMBL" id="RSH93783.1"/>
    </source>
</evidence>
<feature type="domain" description="Cupin type-2" evidence="1">
    <location>
        <begin position="88"/>
        <end position="155"/>
    </location>
</feature>
<keyword evidence="3" id="KW-1185">Reference proteome</keyword>
<dbReference type="OrthoDB" id="5840532at2759"/>
<dbReference type="EMBL" id="RSCD01000003">
    <property type="protein sequence ID" value="RSH93783.1"/>
    <property type="molecule type" value="Genomic_DNA"/>
</dbReference>
<dbReference type="InterPro" id="IPR014710">
    <property type="entry name" value="RmlC-like_jellyroll"/>
</dbReference>
<dbReference type="Pfam" id="PF07883">
    <property type="entry name" value="Cupin_2"/>
    <property type="match status" value="1"/>
</dbReference>
<dbReference type="InterPro" id="IPR011051">
    <property type="entry name" value="RmlC_Cupin_sf"/>
</dbReference>
<evidence type="ECO:0000313" key="3">
    <source>
        <dbReference type="Proteomes" id="UP000279259"/>
    </source>
</evidence>
<reference evidence="2 3" key="1">
    <citation type="submission" date="2018-11" db="EMBL/GenBank/DDBJ databases">
        <title>Genome sequence of Saitozyma podzolica DSM 27192.</title>
        <authorList>
            <person name="Aliyu H."/>
            <person name="Gorte O."/>
            <person name="Ochsenreither K."/>
        </authorList>
    </citation>
    <scope>NUCLEOTIDE SEQUENCE [LARGE SCALE GENOMIC DNA]</scope>
    <source>
        <strain evidence="2 3">DSM 27192</strain>
    </source>
</reference>
<dbReference type="PANTHER" id="PTHR36156">
    <property type="entry name" value="SLR2101 PROTEIN"/>
    <property type="match status" value="1"/>
</dbReference>
<proteinExistence type="predicted"/>
<comment type="caution">
    <text evidence="2">The sequence shown here is derived from an EMBL/GenBank/DDBJ whole genome shotgun (WGS) entry which is preliminary data.</text>
</comment>
<evidence type="ECO:0000259" key="1">
    <source>
        <dbReference type="Pfam" id="PF07883"/>
    </source>
</evidence>
<dbReference type="Gene3D" id="2.60.120.10">
    <property type="entry name" value="Jelly Rolls"/>
    <property type="match status" value="1"/>
</dbReference>
<dbReference type="Proteomes" id="UP000279259">
    <property type="component" value="Unassembled WGS sequence"/>
</dbReference>
<dbReference type="InterPro" id="IPR047142">
    <property type="entry name" value="OryJ/VirC-like"/>
</dbReference>
<dbReference type="STRING" id="1890683.A0A427YRN3"/>
<dbReference type="AlphaFoldDB" id="A0A427YRN3"/>
<name>A0A427YRN3_9TREE</name>
<dbReference type="CDD" id="cd02231">
    <property type="entry name" value="cupin_BLL6423-like"/>
    <property type="match status" value="1"/>
</dbReference>